<sequence>MDATLVISSILDPNEVESEAHNVDVMFRYPLEFYEASEIYSMPSEIEEIMDLVKDRLGTPEQYENLGYNIPTENINEGPKTTAYKLYESMDEKIDAQLHLGKIIRAVDVRKVAEKILATHFNPDILGNLRKFSVQVFRCVKCNSKYRRPPLSSAGKCPKCGNKIILTVNRGGIEKYIPRALKLCKNYNLDEYTVQRMELIEEYVESLTNNPKIKQHKLADFF</sequence>
<dbReference type="EMBL" id="BART01010013">
    <property type="protein sequence ID" value="GAG83951.1"/>
    <property type="molecule type" value="Genomic_DNA"/>
</dbReference>
<comment type="caution">
    <text evidence="2">The sequence shown here is derived from an EMBL/GenBank/DDBJ whole genome shotgun (WGS) entry which is preliminary data.</text>
</comment>
<dbReference type="Pfam" id="PF24846">
    <property type="entry name" value="PolC_DP2_cat"/>
    <property type="match status" value="1"/>
</dbReference>
<proteinExistence type="predicted"/>
<dbReference type="GO" id="GO:0006260">
    <property type="term" value="P:DNA replication"/>
    <property type="evidence" value="ECO:0007669"/>
    <property type="project" value="InterPro"/>
</dbReference>
<dbReference type="AlphaFoldDB" id="X1CI88"/>
<evidence type="ECO:0000259" key="1">
    <source>
        <dbReference type="Pfam" id="PF24846"/>
    </source>
</evidence>
<dbReference type="PANTHER" id="PTHR42210:SF1">
    <property type="entry name" value="DNA POLYMERASE II LARGE SUBUNIT"/>
    <property type="match status" value="1"/>
</dbReference>
<dbReference type="InterPro" id="IPR056172">
    <property type="entry name" value="PolC_DP2_cat_dom"/>
</dbReference>
<dbReference type="GO" id="GO:0003677">
    <property type="term" value="F:DNA binding"/>
    <property type="evidence" value="ECO:0007669"/>
    <property type="project" value="InterPro"/>
</dbReference>
<evidence type="ECO:0000313" key="2">
    <source>
        <dbReference type="EMBL" id="GAG83951.1"/>
    </source>
</evidence>
<feature type="domain" description="DNA polymerase II large subunit DP2 catalytic" evidence="1">
    <location>
        <begin position="1"/>
        <end position="93"/>
    </location>
</feature>
<organism evidence="2">
    <name type="scientific">marine sediment metagenome</name>
    <dbReference type="NCBI Taxonomy" id="412755"/>
    <lineage>
        <taxon>unclassified sequences</taxon>
        <taxon>metagenomes</taxon>
        <taxon>ecological metagenomes</taxon>
    </lineage>
</organism>
<dbReference type="PANTHER" id="PTHR42210">
    <property type="entry name" value="DNA POLYMERASE II LARGE SUBUNIT"/>
    <property type="match status" value="1"/>
</dbReference>
<gene>
    <name evidence="2" type="ORF">S01H4_21978</name>
</gene>
<name>X1CI88_9ZZZZ</name>
<reference evidence="2" key="1">
    <citation type="journal article" date="2014" name="Front. Microbiol.">
        <title>High frequency of phylogenetically diverse reductive dehalogenase-homologous genes in deep subseafloor sedimentary metagenomes.</title>
        <authorList>
            <person name="Kawai M."/>
            <person name="Futagami T."/>
            <person name="Toyoda A."/>
            <person name="Takaki Y."/>
            <person name="Nishi S."/>
            <person name="Hori S."/>
            <person name="Arai W."/>
            <person name="Tsubouchi T."/>
            <person name="Morono Y."/>
            <person name="Uchiyama I."/>
            <person name="Ito T."/>
            <person name="Fujiyama A."/>
            <person name="Inagaki F."/>
            <person name="Takami H."/>
        </authorList>
    </citation>
    <scope>NUCLEOTIDE SEQUENCE</scope>
    <source>
        <strain evidence="2">Expedition CK06-06</strain>
    </source>
</reference>
<protein>
    <recommendedName>
        <fullName evidence="1">DNA polymerase II large subunit DP2 catalytic domain-containing protein</fullName>
    </recommendedName>
</protein>
<accession>X1CI88</accession>
<dbReference type="InterPro" id="IPR004475">
    <property type="entry name" value="PolC_DP2"/>
</dbReference>
<dbReference type="GO" id="GO:0003887">
    <property type="term" value="F:DNA-directed DNA polymerase activity"/>
    <property type="evidence" value="ECO:0007669"/>
    <property type="project" value="InterPro"/>
</dbReference>